<dbReference type="HOGENOM" id="CLU_028187_0_0_2"/>
<name>L0A9H9_CALLD</name>
<dbReference type="PANTHER" id="PTHR31616:SF13">
    <property type="entry name" value="GLUCAN 1,4-ALPHA-GLUCOSIDASE"/>
    <property type="match status" value="1"/>
</dbReference>
<sequence length="610" mass="70285">MRLGFLSNGKIAALYDSNFYIKSIYYPYLGQQYNQSLNGLFRVGIWIDGNFEWLESWDKTISMEGLSVSVKAIKDGTNVEIRDVISMSHPAIIRKVKINGDGLYRVIFYNDFRLNGNDVGDTALYDPSSDSIIHYKQNTWFLVSSSQQLYEYTTGRRDQGTVINDCNDGILSKNPISQGSVDSAISIASKDFYVYIIAGNNYKDVLNKLTIIKNEANKHMERDIRYWKDLSDVFDNKLVKQSIAIIIGHIGKSGEIPASLDTSILKFNLDTYAYIWPRDASLTAISLDIAGYYSFTNKYYDLLFNKLFTDEGYLYQKYNADGTYGSTWHPWTSKTKNSLNIQEDETSTSLYAYYIHFIQNKDFDSLRDYYETIENGANFLSEFIDEKLKLPLMSYDLWEERLGVHTYTVSSVIAGLRSASLLAKYLGDWNNEEKWGRVYKDMIKSLKEHMFDKERKVYYKSIIIDNGKIIDYDKTVDSSIMGITIFDVLDPNDETVISSIDKIKETLWVNTTGGLARYENDYYQRLQGNYENIPGNPWIITTMWLAQYYVKIKKLDEARKLIKWVEGVSTPTGLLPEQISPFDGSPVSVTPLLWSHAEFLKTYLYLINTQ</sequence>
<evidence type="ECO:0000313" key="3">
    <source>
        <dbReference type="Proteomes" id="UP000010469"/>
    </source>
</evidence>
<protein>
    <submittedName>
        <fullName evidence="2">Glycosyl hydrolase, glucoamylase</fullName>
    </submittedName>
</protein>
<dbReference type="SUPFAM" id="SSF48208">
    <property type="entry name" value="Six-hairpin glycosidases"/>
    <property type="match status" value="1"/>
</dbReference>
<accession>L0A9H9</accession>
<dbReference type="RefSeq" id="WP_015231972.1">
    <property type="nucleotide sequence ID" value="NC_019791.1"/>
</dbReference>
<dbReference type="Pfam" id="PF00723">
    <property type="entry name" value="Glyco_hydro_15"/>
    <property type="match status" value="1"/>
</dbReference>
<dbReference type="STRING" id="1056495.Calag_0294"/>
<dbReference type="OrthoDB" id="36362at2157"/>
<dbReference type="EMBL" id="CP003378">
    <property type="protein sequence ID" value="AFZ70074.1"/>
    <property type="molecule type" value="Genomic_DNA"/>
</dbReference>
<keyword evidence="3" id="KW-1185">Reference proteome</keyword>
<dbReference type="FunCoup" id="L0A9H9">
    <property type="interactions" value="5"/>
</dbReference>
<gene>
    <name evidence="2" type="ordered locus">Calag_0294</name>
</gene>
<dbReference type="GeneID" id="14211554"/>
<dbReference type="InParanoid" id="L0A9H9"/>
<dbReference type="KEGG" id="clg:Calag_0294"/>
<dbReference type="Gene3D" id="1.50.10.10">
    <property type="match status" value="1"/>
</dbReference>
<proteinExistence type="predicted"/>
<reference evidence="3" key="1">
    <citation type="submission" date="2012-03" db="EMBL/GenBank/DDBJ databases">
        <title>Complete genome of Caldisphaera lagunensis DSM 15908.</title>
        <authorList>
            <person name="Lucas S."/>
            <person name="Copeland A."/>
            <person name="Lapidus A."/>
            <person name="Glavina del Rio T."/>
            <person name="Dalin E."/>
            <person name="Tice H."/>
            <person name="Bruce D."/>
            <person name="Goodwin L."/>
            <person name="Pitluck S."/>
            <person name="Peters L."/>
            <person name="Mikhailova N."/>
            <person name="Teshima H."/>
            <person name="Kyrpides N."/>
            <person name="Mavromatis K."/>
            <person name="Ivanova N."/>
            <person name="Brettin T."/>
            <person name="Detter J.C."/>
            <person name="Han C."/>
            <person name="Larimer F."/>
            <person name="Land M."/>
            <person name="Hauser L."/>
            <person name="Markowitz V."/>
            <person name="Cheng J.-F."/>
            <person name="Hugenholtz P."/>
            <person name="Woyke T."/>
            <person name="Wu D."/>
            <person name="Spring S."/>
            <person name="Schroeder M."/>
            <person name="Brambilla E."/>
            <person name="Klenk H.-P."/>
            <person name="Eisen J.A."/>
        </authorList>
    </citation>
    <scope>NUCLEOTIDE SEQUENCE [LARGE SCALE GENOMIC DNA]</scope>
    <source>
        <strain evidence="3">DSM 15908 / JCM 11604 / IC-154</strain>
    </source>
</reference>
<dbReference type="GO" id="GO:0004553">
    <property type="term" value="F:hydrolase activity, hydrolyzing O-glycosyl compounds"/>
    <property type="evidence" value="ECO:0007669"/>
    <property type="project" value="UniProtKB-ARBA"/>
</dbReference>
<dbReference type="eggNOG" id="arCOG03285">
    <property type="taxonomic scope" value="Archaea"/>
</dbReference>
<dbReference type="GO" id="GO:0005975">
    <property type="term" value="P:carbohydrate metabolic process"/>
    <property type="evidence" value="ECO:0007669"/>
    <property type="project" value="InterPro"/>
</dbReference>
<dbReference type="InterPro" id="IPR011613">
    <property type="entry name" value="GH15-like"/>
</dbReference>
<keyword evidence="2" id="KW-0378">Hydrolase</keyword>
<dbReference type="InterPro" id="IPR012341">
    <property type="entry name" value="6hp_glycosidase-like_sf"/>
</dbReference>
<evidence type="ECO:0000259" key="1">
    <source>
        <dbReference type="Pfam" id="PF00723"/>
    </source>
</evidence>
<dbReference type="InterPro" id="IPR008928">
    <property type="entry name" value="6-hairpin_glycosidase_sf"/>
</dbReference>
<feature type="domain" description="GH15-like" evidence="1">
    <location>
        <begin position="237"/>
        <end position="602"/>
    </location>
</feature>
<organism evidence="2 3">
    <name type="scientific">Caldisphaera lagunensis (strain DSM 15908 / JCM 11604 / ANMR 0165 / IC-154)</name>
    <dbReference type="NCBI Taxonomy" id="1056495"/>
    <lineage>
        <taxon>Archaea</taxon>
        <taxon>Thermoproteota</taxon>
        <taxon>Thermoprotei</taxon>
        <taxon>Acidilobales</taxon>
        <taxon>Caldisphaeraceae</taxon>
        <taxon>Caldisphaera</taxon>
    </lineage>
</organism>
<evidence type="ECO:0000313" key="2">
    <source>
        <dbReference type="EMBL" id="AFZ70074.1"/>
    </source>
</evidence>
<dbReference type="PANTHER" id="PTHR31616">
    <property type="entry name" value="TREHALASE"/>
    <property type="match status" value="1"/>
</dbReference>
<dbReference type="AlphaFoldDB" id="L0A9H9"/>
<dbReference type="Proteomes" id="UP000010469">
    <property type="component" value="Chromosome"/>
</dbReference>